<dbReference type="Proteomes" id="UP000605259">
    <property type="component" value="Unassembled WGS sequence"/>
</dbReference>
<feature type="transmembrane region" description="Helical" evidence="1">
    <location>
        <begin position="73"/>
        <end position="98"/>
    </location>
</feature>
<gene>
    <name evidence="2" type="ORF">GCM10007140_20690</name>
</gene>
<dbReference type="EMBL" id="BMFK01000001">
    <property type="protein sequence ID" value="GGE70680.1"/>
    <property type="molecule type" value="Genomic_DNA"/>
</dbReference>
<reference evidence="2" key="1">
    <citation type="journal article" date="2014" name="Int. J. Syst. Evol. Microbiol.">
        <title>Complete genome sequence of Corynebacterium casei LMG S-19264T (=DSM 44701T), isolated from a smear-ripened cheese.</title>
        <authorList>
            <consortium name="US DOE Joint Genome Institute (JGI-PGF)"/>
            <person name="Walter F."/>
            <person name="Albersmeier A."/>
            <person name="Kalinowski J."/>
            <person name="Ruckert C."/>
        </authorList>
    </citation>
    <scope>NUCLEOTIDE SEQUENCE</scope>
    <source>
        <strain evidence="2">CGMCC 1.12698</strain>
    </source>
</reference>
<dbReference type="RefSeq" id="WP_188388279.1">
    <property type="nucleotide sequence ID" value="NZ_BMFK01000001.1"/>
</dbReference>
<name>A0A917AS85_9BACI</name>
<proteinExistence type="predicted"/>
<feature type="transmembrane region" description="Helical" evidence="1">
    <location>
        <begin position="12"/>
        <end position="30"/>
    </location>
</feature>
<comment type="caution">
    <text evidence="2">The sequence shown here is derived from an EMBL/GenBank/DDBJ whole genome shotgun (WGS) entry which is preliminary data.</text>
</comment>
<keyword evidence="1" id="KW-0472">Membrane</keyword>
<dbReference type="AlphaFoldDB" id="A0A917AS85"/>
<feature type="transmembrane region" description="Helical" evidence="1">
    <location>
        <begin position="36"/>
        <end position="61"/>
    </location>
</feature>
<accession>A0A917AS85</accession>
<protein>
    <submittedName>
        <fullName evidence="2">Uncharacterized protein</fullName>
    </submittedName>
</protein>
<evidence type="ECO:0000313" key="2">
    <source>
        <dbReference type="EMBL" id="GGE70680.1"/>
    </source>
</evidence>
<organism evidence="2 3">
    <name type="scientific">Priestia taiwanensis</name>
    <dbReference type="NCBI Taxonomy" id="1347902"/>
    <lineage>
        <taxon>Bacteria</taxon>
        <taxon>Bacillati</taxon>
        <taxon>Bacillota</taxon>
        <taxon>Bacilli</taxon>
        <taxon>Bacillales</taxon>
        <taxon>Bacillaceae</taxon>
        <taxon>Priestia</taxon>
    </lineage>
</organism>
<evidence type="ECO:0000313" key="3">
    <source>
        <dbReference type="Proteomes" id="UP000605259"/>
    </source>
</evidence>
<evidence type="ECO:0000256" key="1">
    <source>
        <dbReference type="SAM" id="Phobius"/>
    </source>
</evidence>
<reference evidence="2" key="2">
    <citation type="submission" date="2020-09" db="EMBL/GenBank/DDBJ databases">
        <authorList>
            <person name="Sun Q."/>
            <person name="Zhou Y."/>
        </authorList>
    </citation>
    <scope>NUCLEOTIDE SEQUENCE</scope>
    <source>
        <strain evidence="2">CGMCC 1.12698</strain>
    </source>
</reference>
<keyword evidence="1" id="KW-1133">Transmembrane helix</keyword>
<keyword evidence="1" id="KW-0812">Transmembrane</keyword>
<feature type="transmembrane region" description="Helical" evidence="1">
    <location>
        <begin position="104"/>
        <end position="124"/>
    </location>
</feature>
<keyword evidence="3" id="KW-1185">Reference proteome</keyword>
<sequence length="132" mass="15147">MEMLKKVNKYVLITLIVLAIITLKFAIYSISAKEGLAGFVFLWSMFHTIFLFLFVIFSVLLYKFWSYLFPVNIPLAIVLLGFLYFFLFITFMGGWVVLLGARGLLIASISAVCVMIGNYVYLLIDRYRGAKE</sequence>